<dbReference type="FunFam" id="3.90.850.10:FF:000002">
    <property type="entry name" value="2-hydroxyhepta-2,4-diene-1,7-dioate isomerase"/>
    <property type="match status" value="1"/>
</dbReference>
<comment type="similarity">
    <text evidence="1">Belongs to the FAH family.</text>
</comment>
<dbReference type="AlphaFoldDB" id="A0A9P9JGW0"/>
<dbReference type="GO" id="GO:0006107">
    <property type="term" value="P:oxaloacetate metabolic process"/>
    <property type="evidence" value="ECO:0007669"/>
    <property type="project" value="UniProtKB-ARBA"/>
</dbReference>
<reference evidence="4" key="1">
    <citation type="journal article" date="2021" name="Nat. Commun.">
        <title>Genetic determinants of endophytism in the Arabidopsis root mycobiome.</title>
        <authorList>
            <person name="Mesny F."/>
            <person name="Miyauchi S."/>
            <person name="Thiergart T."/>
            <person name="Pickel B."/>
            <person name="Atanasova L."/>
            <person name="Karlsson M."/>
            <person name="Huettel B."/>
            <person name="Barry K.W."/>
            <person name="Haridas S."/>
            <person name="Chen C."/>
            <person name="Bauer D."/>
            <person name="Andreopoulos W."/>
            <person name="Pangilinan J."/>
            <person name="LaButti K."/>
            <person name="Riley R."/>
            <person name="Lipzen A."/>
            <person name="Clum A."/>
            <person name="Drula E."/>
            <person name="Henrissat B."/>
            <person name="Kohler A."/>
            <person name="Grigoriev I.V."/>
            <person name="Martin F.M."/>
            <person name="Hacquard S."/>
        </authorList>
    </citation>
    <scope>NUCLEOTIDE SEQUENCE</scope>
    <source>
        <strain evidence="4">MPI-CAGE-AT-0147</strain>
    </source>
</reference>
<dbReference type="GO" id="GO:0050163">
    <property type="term" value="F:oxaloacetate tautomerase activity"/>
    <property type="evidence" value="ECO:0007669"/>
    <property type="project" value="UniProtKB-ARBA"/>
</dbReference>
<sequence length="278" mass="30112">METIFKRLVRFKDADGHVLFGEASSSGNLIGSDVPVYTGDTPWSLRATGRIVKISEVLCPIPRVPIIYGIGLNYKTHIAEAGWPTPQYPTVFTKPANAVNDPFADVYVNPACANMDYEGELAVIIGRDCKNVSVPSDALRYVLGYSVANDVSSRFWQMPEISGQQHGYAKSFDGFAPIGPVIVSGDELGSIDNLTIVTKVNGEERQRAKLDDLLFKVGDLIVHLSRGTTLKAGTVILTGTPGGVAAFMKPPAWLQDGDTVEVNVTNIGSIMNRHVFEK</sequence>
<dbReference type="Gene3D" id="3.90.850.10">
    <property type="entry name" value="Fumarylacetoacetase-like, C-terminal domain"/>
    <property type="match status" value="1"/>
</dbReference>
<dbReference type="InterPro" id="IPR011234">
    <property type="entry name" value="Fumarylacetoacetase-like_C"/>
</dbReference>
<evidence type="ECO:0000259" key="3">
    <source>
        <dbReference type="Pfam" id="PF01557"/>
    </source>
</evidence>
<comment type="caution">
    <text evidence="4">The sequence shown here is derived from an EMBL/GenBank/DDBJ whole genome shotgun (WGS) entry which is preliminary data.</text>
</comment>
<dbReference type="OrthoDB" id="411064at2759"/>
<proteinExistence type="inferred from homology"/>
<evidence type="ECO:0000256" key="1">
    <source>
        <dbReference type="ARBA" id="ARBA00010211"/>
    </source>
</evidence>
<organism evidence="4 5">
    <name type="scientific">Dactylonectria macrodidyma</name>
    <dbReference type="NCBI Taxonomy" id="307937"/>
    <lineage>
        <taxon>Eukaryota</taxon>
        <taxon>Fungi</taxon>
        <taxon>Dikarya</taxon>
        <taxon>Ascomycota</taxon>
        <taxon>Pezizomycotina</taxon>
        <taxon>Sordariomycetes</taxon>
        <taxon>Hypocreomycetidae</taxon>
        <taxon>Hypocreales</taxon>
        <taxon>Nectriaceae</taxon>
        <taxon>Dactylonectria</taxon>
    </lineage>
</organism>
<dbReference type="EMBL" id="JAGMUV010000004">
    <property type="protein sequence ID" value="KAH7161077.1"/>
    <property type="molecule type" value="Genomic_DNA"/>
</dbReference>
<evidence type="ECO:0000313" key="4">
    <source>
        <dbReference type="EMBL" id="KAH7161077.1"/>
    </source>
</evidence>
<dbReference type="SUPFAM" id="SSF56529">
    <property type="entry name" value="FAH"/>
    <property type="match status" value="1"/>
</dbReference>
<dbReference type="PANTHER" id="PTHR11820">
    <property type="entry name" value="ACYLPYRUVASE"/>
    <property type="match status" value="1"/>
</dbReference>
<dbReference type="InterPro" id="IPR036663">
    <property type="entry name" value="Fumarylacetoacetase_C_sf"/>
</dbReference>
<protein>
    <recommendedName>
        <fullName evidence="3">Fumarylacetoacetase-like C-terminal domain-containing protein</fullName>
    </recommendedName>
</protein>
<keyword evidence="5" id="KW-1185">Reference proteome</keyword>
<evidence type="ECO:0000256" key="2">
    <source>
        <dbReference type="ARBA" id="ARBA00022723"/>
    </source>
</evidence>
<dbReference type="Pfam" id="PF01557">
    <property type="entry name" value="FAA_hydrolase"/>
    <property type="match status" value="1"/>
</dbReference>
<gene>
    <name evidence="4" type="ORF">EDB81DRAFT_924422</name>
</gene>
<evidence type="ECO:0000313" key="5">
    <source>
        <dbReference type="Proteomes" id="UP000738349"/>
    </source>
</evidence>
<dbReference type="GO" id="GO:0046872">
    <property type="term" value="F:metal ion binding"/>
    <property type="evidence" value="ECO:0007669"/>
    <property type="project" value="UniProtKB-KW"/>
</dbReference>
<name>A0A9P9JGW0_9HYPO</name>
<accession>A0A9P9JGW0</accession>
<keyword evidence="2" id="KW-0479">Metal-binding</keyword>
<feature type="domain" description="Fumarylacetoacetase-like C-terminal" evidence="3">
    <location>
        <begin position="67"/>
        <end position="273"/>
    </location>
</feature>
<dbReference type="Proteomes" id="UP000738349">
    <property type="component" value="Unassembled WGS sequence"/>
</dbReference>